<proteinExistence type="predicted"/>
<reference evidence="1 2" key="1">
    <citation type="submission" date="2018-09" db="EMBL/GenBank/DDBJ databases">
        <title>Genomic investigation of the strawberry pathogen Phytophthora fragariae indicates pathogenicity is determined by transcriptional variation in three key races.</title>
        <authorList>
            <person name="Adams T.M."/>
            <person name="Armitage A.D."/>
            <person name="Sobczyk M.K."/>
            <person name="Bates H.J."/>
            <person name="Dunwell J.M."/>
            <person name="Nellist C.F."/>
            <person name="Harrison R.J."/>
        </authorList>
    </citation>
    <scope>NUCLEOTIDE SEQUENCE [LARGE SCALE GENOMIC DNA]</scope>
    <source>
        <strain evidence="1 2">SCRP249</strain>
    </source>
</reference>
<dbReference type="AlphaFoldDB" id="A0A6A3JUI8"/>
<protein>
    <submittedName>
        <fullName evidence="1">Uncharacterized protein</fullName>
    </submittedName>
</protein>
<evidence type="ECO:0000313" key="2">
    <source>
        <dbReference type="Proteomes" id="UP000429607"/>
    </source>
</evidence>
<gene>
    <name evidence="1" type="ORF">PR001_g20156</name>
</gene>
<name>A0A6A3JUI8_9STRA</name>
<sequence>MGSRSWRGFLAIRVLASSDSSSSATARTPKRSALARLDAASVAILNPPTTSLGCLCSTHYVRLTEACL</sequence>
<dbReference type="Proteomes" id="UP000429607">
    <property type="component" value="Unassembled WGS sequence"/>
</dbReference>
<comment type="caution">
    <text evidence="1">The sequence shown here is derived from an EMBL/GenBank/DDBJ whole genome shotgun (WGS) entry which is preliminary data.</text>
</comment>
<evidence type="ECO:0000313" key="1">
    <source>
        <dbReference type="EMBL" id="KAE8995333.1"/>
    </source>
</evidence>
<organism evidence="1 2">
    <name type="scientific">Phytophthora rubi</name>
    <dbReference type="NCBI Taxonomy" id="129364"/>
    <lineage>
        <taxon>Eukaryota</taxon>
        <taxon>Sar</taxon>
        <taxon>Stramenopiles</taxon>
        <taxon>Oomycota</taxon>
        <taxon>Peronosporomycetes</taxon>
        <taxon>Peronosporales</taxon>
        <taxon>Peronosporaceae</taxon>
        <taxon>Phytophthora</taxon>
    </lineage>
</organism>
<accession>A0A6A3JUI8</accession>
<dbReference type="EMBL" id="QXFV01001952">
    <property type="protein sequence ID" value="KAE8995333.1"/>
    <property type="molecule type" value="Genomic_DNA"/>
</dbReference>